<dbReference type="Pfam" id="PF13474">
    <property type="entry name" value="SnoaL_3"/>
    <property type="match status" value="1"/>
</dbReference>
<organism evidence="3 4">
    <name type="scientific">Formosa sediminum</name>
    <dbReference type="NCBI Taxonomy" id="2594004"/>
    <lineage>
        <taxon>Bacteria</taxon>
        <taxon>Pseudomonadati</taxon>
        <taxon>Bacteroidota</taxon>
        <taxon>Flavobacteriia</taxon>
        <taxon>Flavobacteriales</taxon>
        <taxon>Flavobacteriaceae</taxon>
        <taxon>Formosa</taxon>
    </lineage>
</organism>
<dbReference type="OrthoDB" id="271716at2"/>
<sequence>MRYLKSIIFGLTLCVIGISNLQAQDLKAKTSIHTNLDAWHKAAAKAAFNSYFNLMTKDAVFVGTDASEHWELEAFKAYSKPYFDAGKAWSFSALERHIYVVNDSLAWFDELLDTQMGVCRGSGVMKYEKGTWKVAHYVLSATIPNNQMDTVTALKSVADSTIISSLTK</sequence>
<feature type="domain" description="SnoaL-like" evidence="2">
    <location>
        <begin position="34"/>
        <end position="143"/>
    </location>
</feature>
<keyword evidence="4" id="KW-1185">Reference proteome</keyword>
<accession>A0A516GP54</accession>
<evidence type="ECO:0000313" key="4">
    <source>
        <dbReference type="Proteomes" id="UP000319209"/>
    </source>
</evidence>
<dbReference type="KEGG" id="fop:FNB79_04705"/>
<dbReference type="Proteomes" id="UP000319209">
    <property type="component" value="Chromosome"/>
</dbReference>
<evidence type="ECO:0000259" key="2">
    <source>
        <dbReference type="Pfam" id="PF13474"/>
    </source>
</evidence>
<dbReference type="Gene3D" id="3.10.450.50">
    <property type="match status" value="1"/>
</dbReference>
<proteinExistence type="predicted"/>
<evidence type="ECO:0000256" key="1">
    <source>
        <dbReference type="SAM" id="SignalP"/>
    </source>
</evidence>
<feature type="chain" id="PRO_5022034311" evidence="1">
    <location>
        <begin position="24"/>
        <end position="168"/>
    </location>
</feature>
<reference evidence="3 4" key="1">
    <citation type="submission" date="2019-07" db="EMBL/GenBank/DDBJ databases">
        <title>Genome sequencing for Formosa sp. PS13.</title>
        <authorList>
            <person name="Park S.-J."/>
        </authorList>
    </citation>
    <scope>NUCLEOTIDE SEQUENCE [LARGE SCALE GENOMIC DNA]</scope>
    <source>
        <strain evidence="3 4">PS13</strain>
    </source>
</reference>
<name>A0A516GP54_9FLAO</name>
<evidence type="ECO:0000313" key="3">
    <source>
        <dbReference type="EMBL" id="QDO93301.1"/>
    </source>
</evidence>
<dbReference type="RefSeq" id="WP_143380205.1">
    <property type="nucleotide sequence ID" value="NZ_CP041637.1"/>
</dbReference>
<dbReference type="InterPro" id="IPR032710">
    <property type="entry name" value="NTF2-like_dom_sf"/>
</dbReference>
<protein>
    <submittedName>
        <fullName evidence="3">Nuclear transport factor 2 family protein</fullName>
    </submittedName>
</protein>
<dbReference type="EMBL" id="CP041637">
    <property type="protein sequence ID" value="QDO93301.1"/>
    <property type="molecule type" value="Genomic_DNA"/>
</dbReference>
<keyword evidence="1" id="KW-0732">Signal</keyword>
<dbReference type="SUPFAM" id="SSF54427">
    <property type="entry name" value="NTF2-like"/>
    <property type="match status" value="1"/>
</dbReference>
<feature type="signal peptide" evidence="1">
    <location>
        <begin position="1"/>
        <end position="23"/>
    </location>
</feature>
<gene>
    <name evidence="3" type="ORF">FNB79_04705</name>
</gene>
<dbReference type="AlphaFoldDB" id="A0A516GP54"/>
<dbReference type="InterPro" id="IPR037401">
    <property type="entry name" value="SnoaL-like"/>
</dbReference>